<evidence type="ECO:0000256" key="1">
    <source>
        <dbReference type="ARBA" id="ARBA00000971"/>
    </source>
</evidence>
<comment type="similarity">
    <text evidence="4">Belongs to the cyclophilin-type PPIase family.</text>
</comment>
<dbReference type="EC" id="5.2.1.8" evidence="4"/>
<dbReference type="GO" id="GO:0003755">
    <property type="term" value="F:peptidyl-prolyl cis-trans isomerase activity"/>
    <property type="evidence" value="ECO:0007669"/>
    <property type="project" value="UniProtKB-UniRule"/>
</dbReference>
<gene>
    <name evidence="6" type="ORF">BCR35DRAFT_321379</name>
</gene>
<dbReference type="InParanoid" id="A0A1Y2F9U9"/>
<evidence type="ECO:0000313" key="7">
    <source>
        <dbReference type="Proteomes" id="UP000193467"/>
    </source>
</evidence>
<dbReference type="GO" id="GO:0006457">
    <property type="term" value="P:protein folding"/>
    <property type="evidence" value="ECO:0007669"/>
    <property type="project" value="TreeGrafter"/>
</dbReference>
<evidence type="ECO:0000259" key="5">
    <source>
        <dbReference type="PROSITE" id="PS50072"/>
    </source>
</evidence>
<evidence type="ECO:0000256" key="3">
    <source>
        <dbReference type="ARBA" id="ARBA00023235"/>
    </source>
</evidence>
<accession>A0A1Y2F9U9</accession>
<dbReference type="SUPFAM" id="SSF50891">
    <property type="entry name" value="Cyclophilin-like"/>
    <property type="match status" value="1"/>
</dbReference>
<proteinExistence type="inferred from homology"/>
<keyword evidence="3 4" id="KW-0413">Isomerase</keyword>
<dbReference type="GO" id="GO:0005737">
    <property type="term" value="C:cytoplasm"/>
    <property type="evidence" value="ECO:0007669"/>
    <property type="project" value="TreeGrafter"/>
</dbReference>
<dbReference type="GO" id="GO:0016018">
    <property type="term" value="F:cyclosporin A binding"/>
    <property type="evidence" value="ECO:0007669"/>
    <property type="project" value="TreeGrafter"/>
</dbReference>
<name>A0A1Y2F9U9_9BASI</name>
<evidence type="ECO:0000256" key="2">
    <source>
        <dbReference type="ARBA" id="ARBA00023110"/>
    </source>
</evidence>
<keyword evidence="2 4" id="KW-0697">Rotamase</keyword>
<keyword evidence="7" id="KW-1185">Reference proteome</keyword>
<dbReference type="InterPro" id="IPR029000">
    <property type="entry name" value="Cyclophilin-like_dom_sf"/>
</dbReference>
<dbReference type="Proteomes" id="UP000193467">
    <property type="component" value="Unassembled WGS sequence"/>
</dbReference>
<dbReference type="AlphaFoldDB" id="A0A1Y2F9U9"/>
<protein>
    <recommendedName>
        <fullName evidence="4">Peptidyl-prolyl cis-trans isomerase</fullName>
        <shortName evidence="4">PPIase</shortName>
        <ecNumber evidence="4">5.2.1.8</ecNumber>
    </recommendedName>
</protein>
<comment type="catalytic activity">
    <reaction evidence="1 4">
        <text>[protein]-peptidylproline (omega=180) = [protein]-peptidylproline (omega=0)</text>
        <dbReference type="Rhea" id="RHEA:16237"/>
        <dbReference type="Rhea" id="RHEA-COMP:10747"/>
        <dbReference type="Rhea" id="RHEA-COMP:10748"/>
        <dbReference type="ChEBI" id="CHEBI:83833"/>
        <dbReference type="ChEBI" id="CHEBI:83834"/>
        <dbReference type="EC" id="5.2.1.8"/>
    </reaction>
</comment>
<dbReference type="Pfam" id="PF00160">
    <property type="entry name" value="Pro_isomerase"/>
    <property type="match status" value="1"/>
</dbReference>
<organism evidence="6 7">
    <name type="scientific">Leucosporidium creatinivorum</name>
    <dbReference type="NCBI Taxonomy" id="106004"/>
    <lineage>
        <taxon>Eukaryota</taxon>
        <taxon>Fungi</taxon>
        <taxon>Dikarya</taxon>
        <taxon>Basidiomycota</taxon>
        <taxon>Pucciniomycotina</taxon>
        <taxon>Microbotryomycetes</taxon>
        <taxon>Leucosporidiales</taxon>
        <taxon>Leucosporidium</taxon>
    </lineage>
</organism>
<dbReference type="PANTHER" id="PTHR11071">
    <property type="entry name" value="PEPTIDYL-PROLYL CIS-TRANS ISOMERASE"/>
    <property type="match status" value="1"/>
</dbReference>
<dbReference type="Gene3D" id="2.40.100.10">
    <property type="entry name" value="Cyclophilin-like"/>
    <property type="match status" value="1"/>
</dbReference>
<dbReference type="PRINTS" id="PR00153">
    <property type="entry name" value="CSAPPISMRASE"/>
</dbReference>
<sequence length="249" mass="26696">MEPTHCWIDFAAGDQAAYDVEEEAYQKLASWVAKNGGQYGLPSELGELDEVGQETLKALYEGETKVVLEPSSFSPPTPLTLPRLHLLVSPSPNLSKTTTNFLALLSDSKGLFSKQRSAQPIPLRYAGSKVFRVDRGFVAQGGDVTRQDGSGGESIYGGSFNDEKEGLKTSFQLGTIAMANSGKNSNTSQFFVTLTSDPVKLKKLTGKYVAFGETDLKEESSRACLTALDALGNGKGGTNKPVWIAECGL</sequence>
<reference evidence="6 7" key="1">
    <citation type="submission" date="2016-07" db="EMBL/GenBank/DDBJ databases">
        <title>Pervasive Adenine N6-methylation of Active Genes in Fungi.</title>
        <authorList>
            <consortium name="DOE Joint Genome Institute"/>
            <person name="Mondo S.J."/>
            <person name="Dannebaum R.O."/>
            <person name="Kuo R.C."/>
            <person name="Labutti K."/>
            <person name="Haridas S."/>
            <person name="Kuo A."/>
            <person name="Salamov A."/>
            <person name="Ahrendt S.R."/>
            <person name="Lipzen A."/>
            <person name="Sullivan W."/>
            <person name="Andreopoulos W.B."/>
            <person name="Clum A."/>
            <person name="Lindquist E."/>
            <person name="Daum C."/>
            <person name="Ramamoorthy G.K."/>
            <person name="Gryganskyi A."/>
            <person name="Culley D."/>
            <person name="Magnuson J.K."/>
            <person name="James T.Y."/>
            <person name="O'Malley M.A."/>
            <person name="Stajich J.E."/>
            <person name="Spatafora J.W."/>
            <person name="Visel A."/>
            <person name="Grigoriev I.V."/>
        </authorList>
    </citation>
    <scope>NUCLEOTIDE SEQUENCE [LARGE SCALE GENOMIC DNA]</scope>
    <source>
        <strain evidence="6 7">62-1032</strain>
    </source>
</reference>
<evidence type="ECO:0000256" key="4">
    <source>
        <dbReference type="RuleBase" id="RU363019"/>
    </source>
</evidence>
<dbReference type="InterPro" id="IPR002130">
    <property type="entry name" value="Cyclophilin-type_PPIase_dom"/>
</dbReference>
<feature type="domain" description="PPIase cyclophilin-type" evidence="5">
    <location>
        <begin position="96"/>
        <end position="249"/>
    </location>
</feature>
<evidence type="ECO:0000313" key="6">
    <source>
        <dbReference type="EMBL" id="ORY80700.1"/>
    </source>
</evidence>
<dbReference type="EMBL" id="MCGR01000024">
    <property type="protein sequence ID" value="ORY80700.1"/>
    <property type="molecule type" value="Genomic_DNA"/>
</dbReference>
<dbReference type="STRING" id="106004.A0A1Y2F9U9"/>
<comment type="function">
    <text evidence="4">PPIases accelerate the folding of proteins. It catalyzes the cis-trans isomerization of proline imidic peptide bonds in oligopeptides.</text>
</comment>
<dbReference type="PANTHER" id="PTHR11071:SF561">
    <property type="entry name" value="PEPTIDYL-PROLYL CIS-TRANS ISOMERASE D-RELATED"/>
    <property type="match status" value="1"/>
</dbReference>
<dbReference type="PROSITE" id="PS50072">
    <property type="entry name" value="CSA_PPIASE_2"/>
    <property type="match status" value="1"/>
</dbReference>
<comment type="caution">
    <text evidence="6">The sequence shown here is derived from an EMBL/GenBank/DDBJ whole genome shotgun (WGS) entry which is preliminary data.</text>
</comment>
<dbReference type="OrthoDB" id="193499at2759"/>